<dbReference type="PIRSF" id="PIRSF005053">
    <property type="entry name" value="RNA_pol_F_arch"/>
    <property type="match status" value="1"/>
</dbReference>
<proteinExistence type="inferred from homology"/>
<dbReference type="EC" id="2.7.7.6" evidence="1"/>
<organism evidence="2 3">
    <name type="scientific">Thermofilum adornatum 1505</name>
    <dbReference type="NCBI Taxonomy" id="697581"/>
    <lineage>
        <taxon>Archaea</taxon>
        <taxon>Thermoproteota</taxon>
        <taxon>Thermoprotei</taxon>
        <taxon>Thermofilales</taxon>
        <taxon>Thermofilaceae</taxon>
        <taxon>Thermofilum</taxon>
    </lineage>
</organism>
<dbReference type="GO" id="GO:0000166">
    <property type="term" value="F:nucleotide binding"/>
    <property type="evidence" value="ECO:0007669"/>
    <property type="project" value="InterPro"/>
</dbReference>
<comment type="function">
    <text evidence="1">DNA-dependent RNA polymerase (RNAP) catalyzes the transcription of DNA into RNA using the four ribonucleoside triphosphates as substrates. This subunit is less well bound than the others.</text>
</comment>
<gene>
    <name evidence="1" type="primary">rpo4</name>
    <name evidence="1" type="synonym">rpoF</name>
    <name evidence="2" type="ORF">TCARB_1624</name>
</gene>
<protein>
    <recommendedName>
        <fullName evidence="1">DNA-directed RNA polymerase subunit Rpo4</fullName>
        <ecNumber evidence="1">2.7.7.6</ecNumber>
    </recommendedName>
    <alternativeName>
        <fullName evidence="1">DNA-directed RNA polymerase subunit F</fullName>
    </alternativeName>
</protein>
<dbReference type="SUPFAM" id="SSF47819">
    <property type="entry name" value="HRDC-like"/>
    <property type="match status" value="1"/>
</dbReference>
<dbReference type="InterPro" id="IPR010997">
    <property type="entry name" value="HRDC-like_sf"/>
</dbReference>
<dbReference type="GO" id="GO:0005737">
    <property type="term" value="C:cytoplasm"/>
    <property type="evidence" value="ECO:0007669"/>
    <property type="project" value="UniProtKB-SubCell"/>
</dbReference>
<keyword evidence="1 2" id="KW-0548">Nucleotidyltransferase</keyword>
<reference evidence="3" key="1">
    <citation type="book" date="2010" name="EXTREMOPHILES" publisher="0:0-0">
        <title>Complete genome sequences of ten hyperthermophilic archaea reveal their metabolic capabilities and possible ecological roles.</title>
        <editorList>
            <person name="?"/>
        </editorList>
        <authorList>
            <person name="Ravin N.V."/>
            <person name="Mardanov A.V."/>
            <person name="Bonch-Osmolovskaya E.A."/>
            <person name="Skryabin K.G."/>
        </authorList>
    </citation>
    <scope>NUCLEOTIDE SEQUENCE [LARGE SCALE GENOMIC DNA]</scope>
    <source>
        <strain evidence="3">1505</strain>
    </source>
</reference>
<accession>A0A3G1A9Y5</accession>
<keyword evidence="1 2" id="KW-0240">DNA-directed RNA polymerase</keyword>
<dbReference type="KEGG" id="tcb:TCARB_1624"/>
<dbReference type="STRING" id="697581.TCARB_1624"/>
<dbReference type="Pfam" id="PF03874">
    <property type="entry name" value="RNA_pol_Rpb4"/>
    <property type="match status" value="1"/>
</dbReference>
<dbReference type="Gene3D" id="6.10.140.10">
    <property type="match status" value="1"/>
</dbReference>
<comment type="subunit">
    <text evidence="1">Part of the RNA polymerase complex. Forms a stalk with Rpo7 that extends from the main structure.</text>
</comment>
<dbReference type="GO" id="GO:0003899">
    <property type="term" value="F:DNA-directed RNA polymerase activity"/>
    <property type="evidence" value="ECO:0007669"/>
    <property type="project" value="UniProtKB-UniRule"/>
</dbReference>
<dbReference type="InterPro" id="IPR010924">
    <property type="entry name" value="Rpo4"/>
</dbReference>
<dbReference type="Gene3D" id="1.10.150.80">
    <property type="entry name" value="HRDC domain"/>
    <property type="match status" value="1"/>
</dbReference>
<dbReference type="Proteomes" id="UP000266720">
    <property type="component" value="Chromosome"/>
</dbReference>
<dbReference type="InterPro" id="IPR044876">
    <property type="entry name" value="HRDC_dom_sf"/>
</dbReference>
<comment type="similarity">
    <text evidence="1">Belongs to the eukaryotic RPB4 RNA polymerase subunit family.</text>
</comment>
<keyword evidence="1 2" id="KW-0808">Transferase</keyword>
<comment type="subcellular location">
    <subcellularLocation>
        <location evidence="1">Cytoplasm</location>
    </subcellularLocation>
</comment>
<evidence type="ECO:0000256" key="1">
    <source>
        <dbReference type="HAMAP-Rule" id="MF_00864"/>
    </source>
</evidence>
<dbReference type="GO" id="GO:0000428">
    <property type="term" value="C:DNA-directed RNA polymerase complex"/>
    <property type="evidence" value="ECO:0007669"/>
    <property type="project" value="UniProtKB-KW"/>
</dbReference>
<keyword evidence="1" id="KW-0963">Cytoplasm</keyword>
<keyword evidence="1" id="KW-0804">Transcription</keyword>
<dbReference type="AlphaFoldDB" id="A0A3G1A9Y5"/>
<dbReference type="PANTHER" id="PTHR39646:SF1">
    <property type="entry name" value="DNA-DIRECTED RNA POLYMERASE SUBUNIT RPO4"/>
    <property type="match status" value="1"/>
</dbReference>
<evidence type="ECO:0000313" key="3">
    <source>
        <dbReference type="Proteomes" id="UP000266720"/>
    </source>
</evidence>
<name>A0A3G1A9Y5_9CREN</name>
<dbReference type="GO" id="GO:0006352">
    <property type="term" value="P:DNA-templated transcription initiation"/>
    <property type="evidence" value="ECO:0007669"/>
    <property type="project" value="InterPro"/>
</dbReference>
<dbReference type="PANTHER" id="PTHR39646">
    <property type="entry name" value="RNA POLYMERASE RPB4"/>
    <property type="match status" value="1"/>
</dbReference>
<dbReference type="HAMAP" id="MF_00864">
    <property type="entry name" value="RNApol_arch_Rpo4"/>
    <property type="match status" value="1"/>
</dbReference>
<dbReference type="EMBL" id="CP007493">
    <property type="protein sequence ID" value="AJB42664.1"/>
    <property type="molecule type" value="Genomic_DNA"/>
</dbReference>
<dbReference type="InterPro" id="IPR005574">
    <property type="entry name" value="Rpb4/RPC9"/>
</dbReference>
<sequence length="110" mass="12752">MPKMLSEKDLTYPEALRILEQEESKRDLTNIERYTLEYLRKFSKIGDPAKAREAVERLVKELDIPETIAVQLVNVKPSDVSEVRVFLATLNKVFTEEELKKIIEILSSTE</sequence>
<evidence type="ECO:0000313" key="2">
    <source>
        <dbReference type="EMBL" id="AJB42664.1"/>
    </source>
</evidence>
<comment type="catalytic activity">
    <reaction evidence="1">
        <text>RNA(n) + a ribonucleoside 5'-triphosphate = RNA(n+1) + diphosphate</text>
        <dbReference type="Rhea" id="RHEA:21248"/>
        <dbReference type="Rhea" id="RHEA-COMP:14527"/>
        <dbReference type="Rhea" id="RHEA-COMP:17342"/>
        <dbReference type="ChEBI" id="CHEBI:33019"/>
        <dbReference type="ChEBI" id="CHEBI:61557"/>
        <dbReference type="ChEBI" id="CHEBI:140395"/>
        <dbReference type="EC" id="2.7.7.6"/>
    </reaction>
</comment>